<comment type="caution">
    <text evidence="10">The sequence shown here is derived from an EMBL/GenBank/DDBJ whole genome shotgun (WGS) entry which is preliminary data.</text>
</comment>
<dbReference type="AlphaFoldDB" id="A0A2K3NTF0"/>
<dbReference type="Gene3D" id="1.20.5.4130">
    <property type="match status" value="1"/>
</dbReference>
<reference evidence="10 11" key="1">
    <citation type="journal article" date="2014" name="Am. J. Bot.">
        <title>Genome assembly and annotation for red clover (Trifolium pratense; Fabaceae).</title>
        <authorList>
            <person name="Istvanek J."/>
            <person name="Jaros M."/>
            <person name="Krenek A."/>
            <person name="Repkova J."/>
        </authorList>
    </citation>
    <scope>NUCLEOTIDE SEQUENCE [LARGE SCALE GENOMIC DNA]</scope>
    <source>
        <strain evidence="11">cv. Tatra</strain>
        <tissue evidence="10">Young leaves</tissue>
    </source>
</reference>
<dbReference type="InterPro" id="IPR036388">
    <property type="entry name" value="WH-like_DNA-bd_sf"/>
</dbReference>
<dbReference type="InterPro" id="IPR041118">
    <property type="entry name" value="Rx_N"/>
</dbReference>
<feature type="domain" description="R13L1/DRL21-like LRR repeat region" evidence="9">
    <location>
        <begin position="702"/>
        <end position="824"/>
    </location>
</feature>
<dbReference type="InterPro" id="IPR002182">
    <property type="entry name" value="NB-ARC"/>
</dbReference>
<dbReference type="PANTHER" id="PTHR36766:SF40">
    <property type="entry name" value="DISEASE RESISTANCE PROTEIN RGA3"/>
    <property type="match status" value="1"/>
</dbReference>
<name>A0A2K3NTF0_TRIPR</name>
<gene>
    <name evidence="10" type="ORF">L195_g002770</name>
</gene>
<keyword evidence="5" id="KW-0067">ATP-binding</keyword>
<sequence>MAVEFVGGALLSAFLQVTFEKLSSAGIENYFQTRKLNDKLLKKLNITLLSINAVVDDAELKQLRNPNIRAWLDAVKDAVLDAEDFLDEIDIELSRCKLEAESQSSATTSKVWNFFNASSSSFDKEIESKMHEVLDNLEFLASKKDILGLKAVNSGFGVGSDSQIMLTKIPSTSLPVDSVIYGRDVDKEVIYDWLTSDAEDDNRQLSIVSIVGMGGMGKTTLAQHLYNDPKLEGKFDVKAWVCVSQEFDVFKVMRAILEGVTGSTDDCRDLNMVQERLMGKLTGKRFLLVLDDIWNEKHDQWEALQIPFNCGAHGSKVIVTTRSLKVASVTHSTRIHHLEELQEEHCWKLFSKHAFLDENPQINSDTKEIGKKILRKCQGLPLALKTIGSLLYTKPSLVEWESILASEIWELPEEESNIIPALMLSYHHLPSHLKRCFAYCALFPKNYVFEKEHLILLWMAENFLQCPRHSMGVEEVGELHFNDLFSRSFFQQSREYEMCFIMHDLLNDLAKYVSGDFCFTFKDEESNNILKTTRHFSFLENVNKSPERFEPLYNADRLRTYLPLCMIPDHFPWNDQMSDTFIQELILKFKFCRVMSLICYPMDNGLLDSIGNLKHLRYLDLSGTNIKKLPDSVCSLYTLQTLKLRYCQYLEELPMNLHKLTNLRYLDFCGTKVRKMPMHVGKLKHLQVLSSFYVGKDSGSNIHQIGELNLHGTFSISELQNIVNPSDAVAANLKRKLHLVRLELKWNANSDNSVKEREVLENLQPSKHLKELSIWSYGGTLFPDWFGVNSLSNVVSLELRKCENCVLLPPLGILPSLKELLITGLSGIVVIGSEFYGNVSSSYPVIPFASLQTLTFNNMIGWEEWDCKTVTGAFPCLQKLSITNCPNLKGCLPEQLPCLMTLQIYNCKQLVCSVSSASSLHELHLTDCGKLQFDYHPTTLKILNIGGHCIEGPLLEWVDHTLSHISLESLVIADCPTMNIPLGYCYNFLQSLNIMGGCDSLRTFPLDFFPKLQTLLLQSCSNLEMISHDSKLDCSLTSMSIIFCPNFVSFPKGGFSAPNLKHIDISELENLNALPESMNTLFPSLIDLRIVSCPQLDSFSDGILPSSLKRLILARCSELLIASLKWAFGIDTSLETLCIRELDVESFPDQGVLPLSLTFLLIGNCLNLKKLDYKGLCHLSSLVELHLSDCPNLKCLPVEGLPKSISTLQISGYCPSLRQQCKKPNGEDWGKISHIQRIIVDGIINYNF</sequence>
<dbReference type="InterPro" id="IPR032675">
    <property type="entry name" value="LRR_dom_sf"/>
</dbReference>
<keyword evidence="4" id="KW-0611">Plant defense</keyword>
<evidence type="ECO:0000313" key="10">
    <source>
        <dbReference type="EMBL" id="PNY06307.1"/>
    </source>
</evidence>
<organism evidence="10 11">
    <name type="scientific">Trifolium pratense</name>
    <name type="common">Red clover</name>
    <dbReference type="NCBI Taxonomy" id="57577"/>
    <lineage>
        <taxon>Eukaryota</taxon>
        <taxon>Viridiplantae</taxon>
        <taxon>Streptophyta</taxon>
        <taxon>Embryophyta</taxon>
        <taxon>Tracheophyta</taxon>
        <taxon>Spermatophyta</taxon>
        <taxon>Magnoliopsida</taxon>
        <taxon>eudicotyledons</taxon>
        <taxon>Gunneridae</taxon>
        <taxon>Pentapetalae</taxon>
        <taxon>rosids</taxon>
        <taxon>fabids</taxon>
        <taxon>Fabales</taxon>
        <taxon>Fabaceae</taxon>
        <taxon>Papilionoideae</taxon>
        <taxon>50 kb inversion clade</taxon>
        <taxon>NPAAA clade</taxon>
        <taxon>Hologalegina</taxon>
        <taxon>IRL clade</taxon>
        <taxon>Trifolieae</taxon>
        <taxon>Trifolium</taxon>
    </lineage>
</organism>
<dbReference type="InterPro" id="IPR042197">
    <property type="entry name" value="Apaf_helical"/>
</dbReference>
<dbReference type="Gene3D" id="3.40.50.300">
    <property type="entry name" value="P-loop containing nucleotide triphosphate hydrolases"/>
    <property type="match status" value="1"/>
</dbReference>
<dbReference type="Pfam" id="PF25019">
    <property type="entry name" value="LRR_R13L1-DRL21"/>
    <property type="match status" value="1"/>
</dbReference>
<dbReference type="InterPro" id="IPR056789">
    <property type="entry name" value="LRR_R13L1-DRL21"/>
</dbReference>
<protein>
    <submittedName>
        <fullName evidence="10">Disease resistance protein</fullName>
    </submittedName>
</protein>
<feature type="domain" description="NB-ARC" evidence="6">
    <location>
        <begin position="188"/>
        <end position="355"/>
    </location>
</feature>
<dbReference type="STRING" id="57577.A0A2K3NTF0"/>
<keyword evidence="1" id="KW-0433">Leucine-rich repeat</keyword>
<evidence type="ECO:0000259" key="7">
    <source>
        <dbReference type="Pfam" id="PF18052"/>
    </source>
</evidence>
<reference evidence="10 11" key="2">
    <citation type="journal article" date="2017" name="Front. Plant Sci.">
        <title>Gene Classification and Mining of Molecular Markers Useful in Red Clover (Trifolium pratense) Breeding.</title>
        <authorList>
            <person name="Istvanek J."/>
            <person name="Dluhosova J."/>
            <person name="Dluhos P."/>
            <person name="Patkova L."/>
            <person name="Nedelnik J."/>
            <person name="Repkova J."/>
        </authorList>
    </citation>
    <scope>NUCLEOTIDE SEQUENCE [LARGE SCALE GENOMIC DNA]</scope>
    <source>
        <strain evidence="11">cv. Tatra</strain>
        <tissue evidence="10">Young leaves</tissue>
    </source>
</reference>
<evidence type="ECO:0000256" key="3">
    <source>
        <dbReference type="ARBA" id="ARBA00022741"/>
    </source>
</evidence>
<dbReference type="PROSITE" id="PS51450">
    <property type="entry name" value="LRR"/>
    <property type="match status" value="1"/>
</dbReference>
<dbReference type="Gene3D" id="1.10.8.430">
    <property type="entry name" value="Helical domain of apoptotic protease-activating factors"/>
    <property type="match status" value="1"/>
</dbReference>
<dbReference type="GO" id="GO:0051707">
    <property type="term" value="P:response to other organism"/>
    <property type="evidence" value="ECO:0007669"/>
    <property type="project" value="UniProtKB-ARBA"/>
</dbReference>
<dbReference type="SUPFAM" id="SSF52540">
    <property type="entry name" value="P-loop containing nucleoside triphosphate hydrolases"/>
    <property type="match status" value="1"/>
</dbReference>
<dbReference type="Gene3D" id="1.10.10.10">
    <property type="entry name" value="Winged helix-like DNA-binding domain superfamily/Winged helix DNA-binding domain"/>
    <property type="match status" value="1"/>
</dbReference>
<accession>A0A2K3NTF0</accession>
<evidence type="ECO:0000259" key="8">
    <source>
        <dbReference type="Pfam" id="PF23559"/>
    </source>
</evidence>
<keyword evidence="3" id="KW-0547">Nucleotide-binding</keyword>
<dbReference type="EMBL" id="ASHM01001240">
    <property type="protein sequence ID" value="PNY06307.1"/>
    <property type="molecule type" value="Genomic_DNA"/>
</dbReference>
<dbReference type="InterPro" id="IPR001611">
    <property type="entry name" value="Leu-rich_rpt"/>
</dbReference>
<evidence type="ECO:0000259" key="9">
    <source>
        <dbReference type="Pfam" id="PF25019"/>
    </source>
</evidence>
<dbReference type="GO" id="GO:0006952">
    <property type="term" value="P:defense response"/>
    <property type="evidence" value="ECO:0007669"/>
    <property type="project" value="UniProtKB-KW"/>
</dbReference>
<dbReference type="FunFam" id="3.40.50.300:FF:001091">
    <property type="entry name" value="Probable disease resistance protein At1g61300"/>
    <property type="match status" value="1"/>
</dbReference>
<dbReference type="Pfam" id="PF18052">
    <property type="entry name" value="Rx_N"/>
    <property type="match status" value="1"/>
</dbReference>
<proteinExistence type="predicted"/>
<evidence type="ECO:0000256" key="1">
    <source>
        <dbReference type="ARBA" id="ARBA00022614"/>
    </source>
</evidence>
<dbReference type="GO" id="GO:0043531">
    <property type="term" value="F:ADP binding"/>
    <property type="evidence" value="ECO:0007669"/>
    <property type="project" value="InterPro"/>
</dbReference>
<dbReference type="InterPro" id="IPR058922">
    <property type="entry name" value="WHD_DRP"/>
</dbReference>
<evidence type="ECO:0000256" key="5">
    <source>
        <dbReference type="ARBA" id="ARBA00022840"/>
    </source>
</evidence>
<evidence type="ECO:0000313" key="11">
    <source>
        <dbReference type="Proteomes" id="UP000236291"/>
    </source>
</evidence>
<dbReference type="GO" id="GO:0005524">
    <property type="term" value="F:ATP binding"/>
    <property type="evidence" value="ECO:0007669"/>
    <property type="project" value="UniProtKB-KW"/>
</dbReference>
<dbReference type="Proteomes" id="UP000236291">
    <property type="component" value="Unassembled WGS sequence"/>
</dbReference>
<evidence type="ECO:0000256" key="4">
    <source>
        <dbReference type="ARBA" id="ARBA00022821"/>
    </source>
</evidence>
<dbReference type="PRINTS" id="PR00364">
    <property type="entry name" value="DISEASERSIST"/>
</dbReference>
<evidence type="ECO:0000256" key="2">
    <source>
        <dbReference type="ARBA" id="ARBA00022737"/>
    </source>
</evidence>
<dbReference type="Pfam" id="PF23559">
    <property type="entry name" value="WHD_DRP"/>
    <property type="match status" value="1"/>
</dbReference>
<dbReference type="PANTHER" id="PTHR36766">
    <property type="entry name" value="PLANT BROAD-SPECTRUM MILDEW RESISTANCE PROTEIN RPW8"/>
    <property type="match status" value="1"/>
</dbReference>
<feature type="domain" description="Disease resistance N-terminal" evidence="7">
    <location>
        <begin position="14"/>
        <end position="103"/>
    </location>
</feature>
<evidence type="ECO:0000259" key="6">
    <source>
        <dbReference type="Pfam" id="PF00931"/>
    </source>
</evidence>
<dbReference type="Gene3D" id="3.80.10.10">
    <property type="entry name" value="Ribonuclease Inhibitor"/>
    <property type="match status" value="2"/>
</dbReference>
<feature type="domain" description="Disease resistance protein winged helix" evidence="8">
    <location>
        <begin position="442"/>
        <end position="510"/>
    </location>
</feature>
<dbReference type="Pfam" id="PF00931">
    <property type="entry name" value="NB-ARC"/>
    <property type="match status" value="1"/>
</dbReference>
<dbReference type="SUPFAM" id="SSF52058">
    <property type="entry name" value="L domain-like"/>
    <property type="match status" value="2"/>
</dbReference>
<dbReference type="InterPro" id="IPR027417">
    <property type="entry name" value="P-loop_NTPase"/>
</dbReference>
<keyword evidence="2" id="KW-0677">Repeat</keyword>